<dbReference type="InterPro" id="IPR036390">
    <property type="entry name" value="WH_DNA-bd_sf"/>
</dbReference>
<evidence type="ECO:0000256" key="5">
    <source>
        <dbReference type="ARBA" id="ARBA00023163"/>
    </source>
</evidence>
<evidence type="ECO:0000256" key="3">
    <source>
        <dbReference type="ARBA" id="ARBA00023125"/>
    </source>
</evidence>
<dbReference type="Pfam" id="PF00126">
    <property type="entry name" value="HTH_1"/>
    <property type="match status" value="1"/>
</dbReference>
<keyword evidence="3" id="KW-0238">DNA-binding</keyword>
<dbReference type="PROSITE" id="PS50931">
    <property type="entry name" value="HTH_LYSR"/>
    <property type="match status" value="1"/>
</dbReference>
<dbReference type="Gene3D" id="3.40.190.10">
    <property type="entry name" value="Periplasmic binding protein-like II"/>
    <property type="match status" value="2"/>
</dbReference>
<dbReference type="GO" id="GO:0003700">
    <property type="term" value="F:DNA-binding transcription factor activity"/>
    <property type="evidence" value="ECO:0007669"/>
    <property type="project" value="InterPro"/>
</dbReference>
<dbReference type="FunFam" id="1.10.10.10:FF:000001">
    <property type="entry name" value="LysR family transcriptional regulator"/>
    <property type="match status" value="1"/>
</dbReference>
<evidence type="ECO:0000256" key="2">
    <source>
        <dbReference type="ARBA" id="ARBA00023015"/>
    </source>
</evidence>
<reference evidence="7" key="2">
    <citation type="submission" date="2020-09" db="EMBL/GenBank/DDBJ databases">
        <authorList>
            <person name="Sun Q."/>
            <person name="Zhou Y."/>
        </authorList>
    </citation>
    <scope>NUCLEOTIDE SEQUENCE</scope>
    <source>
        <strain evidence="7">CGMCC 1.15880</strain>
    </source>
</reference>
<dbReference type="SUPFAM" id="SSF53850">
    <property type="entry name" value="Periplasmic binding protein-like II"/>
    <property type="match status" value="1"/>
</dbReference>
<dbReference type="PRINTS" id="PR00039">
    <property type="entry name" value="HTHLYSR"/>
</dbReference>
<keyword evidence="8" id="KW-1185">Reference proteome</keyword>
<dbReference type="GO" id="GO:0003677">
    <property type="term" value="F:DNA binding"/>
    <property type="evidence" value="ECO:0007669"/>
    <property type="project" value="UniProtKB-KW"/>
</dbReference>
<dbReference type="InterPro" id="IPR005119">
    <property type="entry name" value="LysR_subst-bd"/>
</dbReference>
<evidence type="ECO:0000313" key="8">
    <source>
        <dbReference type="Proteomes" id="UP000628017"/>
    </source>
</evidence>
<dbReference type="Proteomes" id="UP000628017">
    <property type="component" value="Unassembled WGS sequence"/>
</dbReference>
<dbReference type="AlphaFoldDB" id="A0A916QVJ7"/>
<sequence length="311" mass="34019">MKISLRHLAYFRALCIHGHFGHAADAAHVSQPALSVKIQELEDILQAPLIDRTIRPFRPTPYGHHILERANRILADVEALEDSARQKRGVEGPFTLGIIPTVAPYLLPAAIPLIQSRLPALDLQIREGTTDEVLEELNQGKLDACIIATDVQTPQLHQTELFADHFLLAIQAEQAAELGLTDGQIALSDIAALKLLLLSEGHCLRDQAKSFCQYATQETLNQIGASSLQTLAGLAAAGYGATLIPEIAYEDTRAKGPLAVLRLAAPEPERTISFVSKVHMEKTMDSSALEQIFAEAGKQKTQETRTYLTNR</sequence>
<evidence type="ECO:0000256" key="4">
    <source>
        <dbReference type="ARBA" id="ARBA00023159"/>
    </source>
</evidence>
<gene>
    <name evidence="7" type="primary">oxyR</name>
    <name evidence="7" type="ORF">GCM10011498_16170</name>
</gene>
<keyword evidence="4" id="KW-0010">Activator</keyword>
<dbReference type="PANTHER" id="PTHR30346:SF26">
    <property type="entry name" value="HYDROGEN PEROXIDE-INDUCIBLE GENES ACTIVATOR"/>
    <property type="match status" value="1"/>
</dbReference>
<dbReference type="RefSeq" id="WP_188673151.1">
    <property type="nucleotide sequence ID" value="NZ_BMKA01000002.1"/>
</dbReference>
<evidence type="ECO:0000256" key="1">
    <source>
        <dbReference type="ARBA" id="ARBA00009437"/>
    </source>
</evidence>
<protein>
    <submittedName>
        <fullName evidence="7">LysR family transcriptional regulator</fullName>
    </submittedName>
</protein>
<keyword evidence="2" id="KW-0805">Transcription regulation</keyword>
<reference evidence="7" key="1">
    <citation type="journal article" date="2014" name="Int. J. Syst. Evol. Microbiol.">
        <title>Complete genome sequence of Corynebacterium casei LMG S-19264T (=DSM 44701T), isolated from a smear-ripened cheese.</title>
        <authorList>
            <consortium name="US DOE Joint Genome Institute (JGI-PGF)"/>
            <person name="Walter F."/>
            <person name="Albersmeier A."/>
            <person name="Kalinowski J."/>
            <person name="Ruckert C."/>
        </authorList>
    </citation>
    <scope>NUCLEOTIDE SEQUENCE</scope>
    <source>
        <strain evidence="7">CGMCC 1.15880</strain>
    </source>
</reference>
<evidence type="ECO:0000313" key="7">
    <source>
        <dbReference type="EMBL" id="GGA16449.1"/>
    </source>
</evidence>
<dbReference type="Gene3D" id="1.10.10.10">
    <property type="entry name" value="Winged helix-like DNA-binding domain superfamily/Winged helix DNA-binding domain"/>
    <property type="match status" value="1"/>
</dbReference>
<comment type="caution">
    <text evidence="7">The sequence shown here is derived from an EMBL/GenBank/DDBJ whole genome shotgun (WGS) entry which is preliminary data.</text>
</comment>
<dbReference type="GO" id="GO:0032993">
    <property type="term" value="C:protein-DNA complex"/>
    <property type="evidence" value="ECO:0007669"/>
    <property type="project" value="TreeGrafter"/>
</dbReference>
<comment type="similarity">
    <text evidence="1">Belongs to the LysR transcriptional regulatory family.</text>
</comment>
<name>A0A916QVJ7_9RHOB</name>
<dbReference type="EMBL" id="BMKA01000002">
    <property type="protein sequence ID" value="GGA16449.1"/>
    <property type="molecule type" value="Genomic_DNA"/>
</dbReference>
<dbReference type="SUPFAM" id="SSF46785">
    <property type="entry name" value="Winged helix' DNA-binding domain"/>
    <property type="match status" value="1"/>
</dbReference>
<dbReference type="InterPro" id="IPR036388">
    <property type="entry name" value="WH-like_DNA-bd_sf"/>
</dbReference>
<dbReference type="InterPro" id="IPR000847">
    <property type="entry name" value="LysR_HTH_N"/>
</dbReference>
<keyword evidence="5" id="KW-0804">Transcription</keyword>
<evidence type="ECO:0000259" key="6">
    <source>
        <dbReference type="PROSITE" id="PS50931"/>
    </source>
</evidence>
<proteinExistence type="inferred from homology"/>
<accession>A0A916QVJ7</accession>
<dbReference type="PANTHER" id="PTHR30346">
    <property type="entry name" value="TRANSCRIPTIONAL DUAL REGULATOR HCAR-RELATED"/>
    <property type="match status" value="1"/>
</dbReference>
<dbReference type="Pfam" id="PF03466">
    <property type="entry name" value="LysR_substrate"/>
    <property type="match status" value="1"/>
</dbReference>
<feature type="domain" description="HTH lysR-type" evidence="6">
    <location>
        <begin position="3"/>
        <end position="60"/>
    </location>
</feature>
<organism evidence="7 8">
    <name type="scientific">Neptunicoccus cionae</name>
    <dbReference type="NCBI Taxonomy" id="2035344"/>
    <lineage>
        <taxon>Bacteria</taxon>
        <taxon>Pseudomonadati</taxon>
        <taxon>Pseudomonadota</taxon>
        <taxon>Alphaproteobacteria</taxon>
        <taxon>Rhodobacterales</taxon>
        <taxon>Paracoccaceae</taxon>
        <taxon>Neptunicoccus</taxon>
    </lineage>
</organism>